<name>A0A137NT53_CONC2</name>
<evidence type="ECO:0000313" key="2">
    <source>
        <dbReference type="EMBL" id="KXN65943.1"/>
    </source>
</evidence>
<keyword evidence="3" id="KW-1185">Reference proteome</keyword>
<evidence type="ECO:0000256" key="1">
    <source>
        <dbReference type="SAM" id="SignalP"/>
    </source>
</evidence>
<dbReference type="Proteomes" id="UP000070444">
    <property type="component" value="Unassembled WGS sequence"/>
</dbReference>
<reference evidence="2 3" key="1">
    <citation type="journal article" date="2015" name="Genome Biol. Evol.">
        <title>Phylogenomic analyses indicate that early fungi evolved digesting cell walls of algal ancestors of land plants.</title>
        <authorList>
            <person name="Chang Y."/>
            <person name="Wang S."/>
            <person name="Sekimoto S."/>
            <person name="Aerts A.L."/>
            <person name="Choi C."/>
            <person name="Clum A."/>
            <person name="LaButti K.M."/>
            <person name="Lindquist E.A."/>
            <person name="Yee Ngan C."/>
            <person name="Ohm R.A."/>
            <person name="Salamov A.A."/>
            <person name="Grigoriev I.V."/>
            <person name="Spatafora J.W."/>
            <person name="Berbee M.L."/>
        </authorList>
    </citation>
    <scope>NUCLEOTIDE SEQUENCE [LARGE SCALE GENOMIC DNA]</scope>
    <source>
        <strain evidence="2 3">NRRL 28638</strain>
    </source>
</reference>
<protein>
    <submittedName>
        <fullName evidence="2">Uncharacterized protein</fullName>
    </submittedName>
</protein>
<organism evidence="2 3">
    <name type="scientific">Conidiobolus coronatus (strain ATCC 28846 / CBS 209.66 / NRRL 28638)</name>
    <name type="common">Delacroixia coronata</name>
    <dbReference type="NCBI Taxonomy" id="796925"/>
    <lineage>
        <taxon>Eukaryota</taxon>
        <taxon>Fungi</taxon>
        <taxon>Fungi incertae sedis</taxon>
        <taxon>Zoopagomycota</taxon>
        <taxon>Entomophthoromycotina</taxon>
        <taxon>Entomophthoromycetes</taxon>
        <taxon>Entomophthorales</taxon>
        <taxon>Ancylistaceae</taxon>
        <taxon>Conidiobolus</taxon>
    </lineage>
</organism>
<dbReference type="AlphaFoldDB" id="A0A137NT53"/>
<feature type="signal peptide" evidence="1">
    <location>
        <begin position="1"/>
        <end position="15"/>
    </location>
</feature>
<evidence type="ECO:0000313" key="3">
    <source>
        <dbReference type="Proteomes" id="UP000070444"/>
    </source>
</evidence>
<feature type="chain" id="PRO_5012633458" evidence="1">
    <location>
        <begin position="16"/>
        <end position="96"/>
    </location>
</feature>
<proteinExistence type="predicted"/>
<gene>
    <name evidence="2" type="ORF">CONCODRAFT_12329</name>
</gene>
<sequence>MQLIILTTLISFLVANPSFDWGKFDPHGDVAGNAINGALHTQSNKCYNNVENIGGGFTAFDNSCHNFAGEFDTDDHSNSKNGWKEWKAWPLNGIIE</sequence>
<accession>A0A137NT53</accession>
<keyword evidence="1" id="KW-0732">Signal</keyword>
<dbReference type="EMBL" id="KQ964792">
    <property type="protein sequence ID" value="KXN65943.1"/>
    <property type="molecule type" value="Genomic_DNA"/>
</dbReference>